<dbReference type="PROSITE" id="PS51184">
    <property type="entry name" value="JMJC"/>
    <property type="match status" value="1"/>
</dbReference>
<keyword evidence="3" id="KW-1185">Reference proteome</keyword>
<organism evidence="2 3">
    <name type="scientific">Triparma retinervis</name>
    <dbReference type="NCBI Taxonomy" id="2557542"/>
    <lineage>
        <taxon>Eukaryota</taxon>
        <taxon>Sar</taxon>
        <taxon>Stramenopiles</taxon>
        <taxon>Ochrophyta</taxon>
        <taxon>Bolidophyceae</taxon>
        <taxon>Parmales</taxon>
        <taxon>Triparmaceae</taxon>
        <taxon>Triparma</taxon>
    </lineage>
</organism>
<dbReference type="EMBL" id="BRXZ01000038">
    <property type="protein sequence ID" value="GMI03564.1"/>
    <property type="molecule type" value="Genomic_DNA"/>
</dbReference>
<dbReference type="Gene3D" id="2.60.120.650">
    <property type="entry name" value="Cupin"/>
    <property type="match status" value="1"/>
</dbReference>
<dbReference type="GO" id="GO:0043565">
    <property type="term" value="F:sequence-specific DNA binding"/>
    <property type="evidence" value="ECO:0007669"/>
    <property type="project" value="TreeGrafter"/>
</dbReference>
<dbReference type="GO" id="GO:0005634">
    <property type="term" value="C:nucleus"/>
    <property type="evidence" value="ECO:0007669"/>
    <property type="project" value="TreeGrafter"/>
</dbReference>
<name>A0A9W7F538_9STRA</name>
<dbReference type="InterPro" id="IPR050910">
    <property type="entry name" value="JMJD6_ArgDemeth/LysHydrox"/>
</dbReference>
<accession>A0A9W7F538</accession>
<dbReference type="SMART" id="SM00558">
    <property type="entry name" value="JmjC"/>
    <property type="match status" value="1"/>
</dbReference>
<dbReference type="SUPFAM" id="SSF51197">
    <property type="entry name" value="Clavaminate synthase-like"/>
    <property type="match status" value="1"/>
</dbReference>
<evidence type="ECO:0000259" key="1">
    <source>
        <dbReference type="PROSITE" id="PS51184"/>
    </source>
</evidence>
<dbReference type="Proteomes" id="UP001165082">
    <property type="component" value="Unassembled WGS sequence"/>
</dbReference>
<protein>
    <recommendedName>
        <fullName evidence="1">JmjC domain-containing protein</fullName>
    </recommendedName>
</protein>
<feature type="domain" description="JmjC" evidence="1">
    <location>
        <begin position="1"/>
        <end position="239"/>
    </location>
</feature>
<dbReference type="PANTHER" id="PTHR12480">
    <property type="entry name" value="ARGININE DEMETHYLASE AND LYSYL-HYDROXYLASE JMJD"/>
    <property type="match status" value="1"/>
</dbReference>
<dbReference type="OrthoDB" id="203487at2759"/>
<dbReference type="Pfam" id="PF02373">
    <property type="entry name" value="JmjC"/>
    <property type="match status" value="1"/>
</dbReference>
<reference evidence="2" key="1">
    <citation type="submission" date="2022-07" db="EMBL/GenBank/DDBJ databases">
        <title>Genome analysis of Parmales, a sister group of diatoms, reveals the evolutionary specialization of diatoms from phago-mixotrophs to photoautotrophs.</title>
        <authorList>
            <person name="Ban H."/>
            <person name="Sato S."/>
            <person name="Yoshikawa S."/>
            <person name="Kazumasa Y."/>
            <person name="Nakamura Y."/>
            <person name="Ichinomiya M."/>
            <person name="Saitoh K."/>
            <person name="Sato N."/>
            <person name="Blanc-Mathieu R."/>
            <person name="Endo H."/>
            <person name="Kuwata A."/>
            <person name="Ogata H."/>
        </authorList>
    </citation>
    <scope>NUCLEOTIDE SEQUENCE</scope>
</reference>
<dbReference type="GO" id="GO:0045905">
    <property type="term" value="P:positive regulation of translational termination"/>
    <property type="evidence" value="ECO:0007669"/>
    <property type="project" value="TreeGrafter"/>
</dbReference>
<proteinExistence type="predicted"/>
<dbReference type="PANTHER" id="PTHR12480:SF6">
    <property type="entry name" value="2-OXOGLUTARATE AND IRON-DEPENDENT OXYGENASE JMJD4"/>
    <property type="match status" value="1"/>
</dbReference>
<dbReference type="GO" id="GO:0005737">
    <property type="term" value="C:cytoplasm"/>
    <property type="evidence" value="ECO:0007669"/>
    <property type="project" value="TreeGrafter"/>
</dbReference>
<sequence length="346" mass="38664">MIRTNVPFLVTGDGAFSRVVEAWTTSTAGGGGGSTSPSSTINLPHLVDTFGSWEVPVKKNLESADELDADGRAVEPECLIMTMKEWVEELRLSPENYLKDFHLYNAIKERSPEAPPLYESSVFCKHDILNPFLDLVTDGDFRFMYWGPSRSETKLHSDVMNTFSWSYNVVGEKEWKFYRPWLADDDEPIKFTQAPGTTVFVPSTWKHEVVNTAETISLNHNWIAPCAVDLMFACLLNESIAVDKELAAWRLTETVTLEDREKMLCGACGMNITMFTLMLVRAAVGMFVCLNNNAGDAESELDLALLRSALKTVTCSLTPSAEERYRAVLGDDMASLLTYLIKKALK</sequence>
<evidence type="ECO:0000313" key="3">
    <source>
        <dbReference type="Proteomes" id="UP001165082"/>
    </source>
</evidence>
<dbReference type="GO" id="GO:0016706">
    <property type="term" value="F:2-oxoglutarate-dependent dioxygenase activity"/>
    <property type="evidence" value="ECO:0007669"/>
    <property type="project" value="TreeGrafter"/>
</dbReference>
<dbReference type="InterPro" id="IPR003347">
    <property type="entry name" value="JmjC_dom"/>
</dbReference>
<evidence type="ECO:0000313" key="2">
    <source>
        <dbReference type="EMBL" id="GMI03564.1"/>
    </source>
</evidence>
<comment type="caution">
    <text evidence="2">The sequence shown here is derived from an EMBL/GenBank/DDBJ whole genome shotgun (WGS) entry which is preliminary data.</text>
</comment>
<gene>
    <name evidence="2" type="ORF">TrRE_jg4566</name>
</gene>
<dbReference type="AlphaFoldDB" id="A0A9W7F538"/>